<accession>A0A6G1QSW0</accession>
<evidence type="ECO:0000313" key="2">
    <source>
        <dbReference type="Proteomes" id="UP000503349"/>
    </source>
</evidence>
<protein>
    <submittedName>
        <fullName evidence="1">Uncharacterized protein</fullName>
    </submittedName>
</protein>
<dbReference type="Proteomes" id="UP000503349">
    <property type="component" value="Chromosome 22"/>
</dbReference>
<reference evidence="1 2" key="1">
    <citation type="submission" date="2019-02" db="EMBL/GenBank/DDBJ databases">
        <title>Opniocepnalus argus genome.</title>
        <authorList>
            <person name="Zhou C."/>
            <person name="Xiao S."/>
        </authorList>
    </citation>
    <scope>NUCLEOTIDE SEQUENCE [LARGE SCALE GENOMIC DNA]</scope>
    <source>
        <strain evidence="1">OARG1902GOOAL</strain>
        <tissue evidence="1">Muscle</tissue>
    </source>
</reference>
<evidence type="ECO:0000313" key="1">
    <source>
        <dbReference type="EMBL" id="KAF3705567.1"/>
    </source>
</evidence>
<keyword evidence="2" id="KW-1185">Reference proteome</keyword>
<gene>
    <name evidence="1" type="ORF">EXN66_Car021258</name>
</gene>
<organism evidence="1 2">
    <name type="scientific">Channa argus</name>
    <name type="common">Northern snakehead</name>
    <name type="synonym">Ophicephalus argus</name>
    <dbReference type="NCBI Taxonomy" id="215402"/>
    <lineage>
        <taxon>Eukaryota</taxon>
        <taxon>Metazoa</taxon>
        <taxon>Chordata</taxon>
        <taxon>Craniata</taxon>
        <taxon>Vertebrata</taxon>
        <taxon>Euteleostomi</taxon>
        <taxon>Actinopterygii</taxon>
        <taxon>Neopterygii</taxon>
        <taxon>Teleostei</taxon>
        <taxon>Neoteleostei</taxon>
        <taxon>Acanthomorphata</taxon>
        <taxon>Anabantaria</taxon>
        <taxon>Anabantiformes</taxon>
        <taxon>Channoidei</taxon>
        <taxon>Channidae</taxon>
        <taxon>Channa</taxon>
    </lineage>
</organism>
<name>A0A6G1QSW0_CHAAH</name>
<dbReference type="EMBL" id="CM015733">
    <property type="protein sequence ID" value="KAF3705567.1"/>
    <property type="molecule type" value="Genomic_DNA"/>
</dbReference>
<sequence length="145" mass="15922">MRDKVSVLRCHGRLELRAGRRGGEESNRCISSLASGSLKRCTCLLRGTSPESVNTYKHTPLYVHSCLSSQHEHRHTYVSLQVRGHSLSRPHTAAFSLFILRNGIVALPVLQVPVAALQVGMKGIQEGEEHIALLDNLLPFSGNST</sequence>
<reference evidence="2" key="2">
    <citation type="submission" date="2019-02" db="EMBL/GenBank/DDBJ databases">
        <title>Opniocepnalus argus Var Kimnra genome.</title>
        <authorList>
            <person name="Zhou C."/>
            <person name="Xiao S."/>
        </authorList>
    </citation>
    <scope>NUCLEOTIDE SEQUENCE [LARGE SCALE GENOMIC DNA]</scope>
</reference>
<dbReference type="AlphaFoldDB" id="A0A6G1QSW0"/>
<proteinExistence type="predicted"/>